<keyword evidence="3" id="KW-0804">Transcription</keyword>
<evidence type="ECO:0000313" key="5">
    <source>
        <dbReference type="EMBL" id="SER67290.1"/>
    </source>
</evidence>
<proteinExistence type="predicted"/>
<name>A0AAJ4W763_MYRPR</name>
<gene>
    <name evidence="5" type="ORF">SAMN04488089_1264</name>
</gene>
<dbReference type="SUPFAM" id="SSF51215">
    <property type="entry name" value="Regulatory protein AraC"/>
    <property type="match status" value="1"/>
</dbReference>
<dbReference type="RefSeq" id="WP_041890381.1">
    <property type="nucleotide sequence ID" value="NZ_CP010817.1"/>
</dbReference>
<dbReference type="SMART" id="SM00342">
    <property type="entry name" value="HTH_ARAC"/>
    <property type="match status" value="1"/>
</dbReference>
<dbReference type="PANTHER" id="PTHR43280">
    <property type="entry name" value="ARAC-FAMILY TRANSCRIPTIONAL REGULATOR"/>
    <property type="match status" value="1"/>
</dbReference>
<evidence type="ECO:0000256" key="3">
    <source>
        <dbReference type="ARBA" id="ARBA00023163"/>
    </source>
</evidence>
<evidence type="ECO:0000313" key="6">
    <source>
        <dbReference type="Proteomes" id="UP000183496"/>
    </source>
</evidence>
<keyword evidence="6" id="KW-1185">Reference proteome</keyword>
<accession>A0AAJ4W763</accession>
<evidence type="ECO:0000259" key="4">
    <source>
        <dbReference type="PROSITE" id="PS01124"/>
    </source>
</evidence>
<dbReference type="EMBL" id="FOFY01000026">
    <property type="protein sequence ID" value="SER67290.1"/>
    <property type="molecule type" value="Genomic_DNA"/>
</dbReference>
<reference evidence="5 6" key="1">
    <citation type="submission" date="2016-10" db="EMBL/GenBank/DDBJ databases">
        <authorList>
            <person name="Varghese N."/>
            <person name="Submissions S."/>
        </authorList>
    </citation>
    <scope>NUCLEOTIDE SEQUENCE [LARGE SCALE GENOMIC DNA]</scope>
    <source>
        <strain evidence="6">DSM 19823 / KCTC 23066 / CCTCC M 208030 / D25</strain>
    </source>
</reference>
<comment type="caution">
    <text evidence="5">The sequence shown here is derived from an EMBL/GenBank/DDBJ whole genome shotgun (WGS) entry which is preliminary data.</text>
</comment>
<dbReference type="InterPro" id="IPR018060">
    <property type="entry name" value="HTH_AraC"/>
</dbReference>
<dbReference type="AlphaFoldDB" id="A0AAJ4W763"/>
<keyword evidence="1" id="KW-0805">Transcription regulation</keyword>
<dbReference type="Proteomes" id="UP000183496">
    <property type="component" value="Unassembled WGS sequence"/>
</dbReference>
<dbReference type="InterPro" id="IPR009057">
    <property type="entry name" value="Homeodomain-like_sf"/>
</dbReference>
<evidence type="ECO:0000256" key="1">
    <source>
        <dbReference type="ARBA" id="ARBA00023015"/>
    </source>
</evidence>
<dbReference type="PROSITE" id="PS01124">
    <property type="entry name" value="HTH_ARAC_FAMILY_2"/>
    <property type="match status" value="1"/>
</dbReference>
<feature type="domain" description="HTH araC/xylS-type" evidence="4">
    <location>
        <begin position="187"/>
        <end position="289"/>
    </location>
</feature>
<evidence type="ECO:0000256" key="2">
    <source>
        <dbReference type="ARBA" id="ARBA00023125"/>
    </source>
</evidence>
<dbReference type="InterPro" id="IPR037923">
    <property type="entry name" value="HTH-like"/>
</dbReference>
<sequence length="289" mass="33924">MDFFRVADFQREYKVDYPIRMGGLLIMDITDPMYSSYFQLKHQFGGLTLLFCKSGELHLKINNLPYSVSKGATLTILPEMWIEPISYSEDCEVIVFVMDYDFIEKYTILPEFISNTEVLDTPIIYPNKQDSELIEELSLLIRKQYSLPKTYLLEQMLQYLIYSLITVVSKSYYSLTLKENLQKNRVNDIMDCFFELLDEYGVVERNVSFYATHLHLTPQYLSSLIKKRTGKSVKSWIGFTVINKAKEYLNTTSLSVKQISDQLEFADASLFCRYFKRYIGQTPNEYRKS</sequence>
<dbReference type="Gene3D" id="1.10.10.60">
    <property type="entry name" value="Homeodomain-like"/>
    <property type="match status" value="1"/>
</dbReference>
<dbReference type="PANTHER" id="PTHR43280:SF28">
    <property type="entry name" value="HTH-TYPE TRANSCRIPTIONAL ACTIVATOR RHAS"/>
    <property type="match status" value="1"/>
</dbReference>
<protein>
    <submittedName>
        <fullName evidence="5">AraC-type DNA-binding protein</fullName>
    </submittedName>
</protein>
<dbReference type="KEGG" id="mpw:MPR_1275"/>
<dbReference type="Pfam" id="PF12833">
    <property type="entry name" value="HTH_18"/>
    <property type="match status" value="1"/>
</dbReference>
<dbReference type="SUPFAM" id="SSF46689">
    <property type="entry name" value="Homeodomain-like"/>
    <property type="match status" value="1"/>
</dbReference>
<dbReference type="GO" id="GO:0043565">
    <property type="term" value="F:sequence-specific DNA binding"/>
    <property type="evidence" value="ECO:0007669"/>
    <property type="project" value="InterPro"/>
</dbReference>
<keyword evidence="2 5" id="KW-0238">DNA-binding</keyword>
<organism evidence="5 6">
    <name type="scientific">Myroides profundi</name>
    <dbReference type="NCBI Taxonomy" id="480520"/>
    <lineage>
        <taxon>Bacteria</taxon>
        <taxon>Pseudomonadati</taxon>
        <taxon>Bacteroidota</taxon>
        <taxon>Flavobacteriia</taxon>
        <taxon>Flavobacteriales</taxon>
        <taxon>Flavobacteriaceae</taxon>
        <taxon>Myroides</taxon>
    </lineage>
</organism>
<dbReference type="GO" id="GO:0003700">
    <property type="term" value="F:DNA-binding transcription factor activity"/>
    <property type="evidence" value="ECO:0007669"/>
    <property type="project" value="InterPro"/>
</dbReference>